<sequence length="190" mass="21387">MTRNGKISDSSVKRCGYRERVTYLCEGFLGENHTASDMLNVRKMLRKHASYKGFIGVKAVNNAGEMAGFAYGYTSLPGQFYRMKLEAVLTEQQRKDWLDDCFEFVELAVHPNQRKNGIGSLLHDKLMQNITHETAILTTDVNNLPAKALYRKKGWGIIQANAAVISPESPQSVFGKRILRDDKNGKSTLK</sequence>
<gene>
    <name evidence="2" type="ORF">P5G51_015375</name>
</gene>
<name>A0ABU5CJS1_9BACI</name>
<evidence type="ECO:0000259" key="1">
    <source>
        <dbReference type="Pfam" id="PF00583"/>
    </source>
</evidence>
<accession>A0ABU5CJS1</accession>
<feature type="domain" description="N-acetyltransferase" evidence="1">
    <location>
        <begin position="47"/>
        <end position="154"/>
    </location>
</feature>
<reference evidence="2 3" key="1">
    <citation type="submission" date="2023-10" db="EMBL/GenBank/DDBJ databases">
        <title>179-bfca-hs.</title>
        <authorList>
            <person name="Miliotis G."/>
            <person name="Sengupta P."/>
            <person name="Hameed A."/>
            <person name="Chuvochina M."/>
            <person name="Mcdonagh F."/>
            <person name="Simpson A.C."/>
            <person name="Singh N.K."/>
            <person name="Rekha P.D."/>
            <person name="Raman K."/>
            <person name="Hugenholtz P."/>
            <person name="Venkateswaran K."/>
        </authorList>
    </citation>
    <scope>NUCLEOTIDE SEQUENCE [LARGE SCALE GENOMIC DNA]</scope>
    <source>
        <strain evidence="2 3">179-BFC-A-HS</strain>
    </source>
</reference>
<dbReference type="Gene3D" id="3.40.630.30">
    <property type="match status" value="1"/>
</dbReference>
<proteinExistence type="predicted"/>
<dbReference type="InterPro" id="IPR000182">
    <property type="entry name" value="GNAT_dom"/>
</dbReference>
<keyword evidence="3" id="KW-1185">Reference proteome</keyword>
<dbReference type="SUPFAM" id="SSF55729">
    <property type="entry name" value="Acyl-CoA N-acyltransferases (Nat)"/>
    <property type="match status" value="1"/>
</dbReference>
<comment type="caution">
    <text evidence="2">The sequence shown here is derived from an EMBL/GenBank/DDBJ whole genome shotgun (WGS) entry which is preliminary data.</text>
</comment>
<evidence type="ECO:0000313" key="2">
    <source>
        <dbReference type="EMBL" id="MDY0406561.1"/>
    </source>
</evidence>
<organism evidence="2 3">
    <name type="scientific">Tigheibacillus jepli</name>
    <dbReference type="NCBI Taxonomy" id="3035914"/>
    <lineage>
        <taxon>Bacteria</taxon>
        <taxon>Bacillati</taxon>
        <taxon>Bacillota</taxon>
        <taxon>Bacilli</taxon>
        <taxon>Bacillales</taxon>
        <taxon>Bacillaceae</taxon>
        <taxon>Tigheibacillus</taxon>
    </lineage>
</organism>
<dbReference type="EMBL" id="JAROCA020000002">
    <property type="protein sequence ID" value="MDY0406561.1"/>
    <property type="molecule type" value="Genomic_DNA"/>
</dbReference>
<dbReference type="InterPro" id="IPR016181">
    <property type="entry name" value="Acyl_CoA_acyltransferase"/>
</dbReference>
<protein>
    <submittedName>
        <fullName evidence="2">GNAT family N-acetyltransferase</fullName>
    </submittedName>
</protein>
<dbReference type="Pfam" id="PF00583">
    <property type="entry name" value="Acetyltransf_1"/>
    <property type="match status" value="1"/>
</dbReference>
<dbReference type="Proteomes" id="UP001228376">
    <property type="component" value="Unassembled WGS sequence"/>
</dbReference>
<dbReference type="CDD" id="cd04301">
    <property type="entry name" value="NAT_SF"/>
    <property type="match status" value="1"/>
</dbReference>
<evidence type="ECO:0000313" key="3">
    <source>
        <dbReference type="Proteomes" id="UP001228376"/>
    </source>
</evidence>